<gene>
    <name evidence="9" type="ORF">M427DRAFT_221385</name>
</gene>
<evidence type="ECO:0000256" key="5">
    <source>
        <dbReference type="ARBA" id="ARBA00023136"/>
    </source>
</evidence>
<protein>
    <submittedName>
        <fullName evidence="9">Longevity-assurance protein</fullName>
    </submittedName>
</protein>
<feature type="transmembrane region" description="Helical" evidence="7">
    <location>
        <begin position="112"/>
        <end position="140"/>
    </location>
</feature>
<evidence type="ECO:0000256" key="4">
    <source>
        <dbReference type="ARBA" id="ARBA00022989"/>
    </source>
</evidence>
<comment type="subcellular location">
    <subcellularLocation>
        <location evidence="1">Membrane</location>
        <topology evidence="1">Multi-pass membrane protein</topology>
    </subcellularLocation>
</comment>
<reference evidence="9 10" key="1">
    <citation type="journal article" date="2015" name="Genome Biol. Evol.">
        <title>Phylogenomic analyses indicate that early fungi evolved digesting cell walls of algal ancestors of land plants.</title>
        <authorList>
            <person name="Chang Y."/>
            <person name="Wang S."/>
            <person name="Sekimoto S."/>
            <person name="Aerts A.L."/>
            <person name="Choi C."/>
            <person name="Clum A."/>
            <person name="LaButti K.M."/>
            <person name="Lindquist E.A."/>
            <person name="Yee Ngan C."/>
            <person name="Ohm R.A."/>
            <person name="Salamov A.A."/>
            <person name="Grigoriev I.V."/>
            <person name="Spatafora J.W."/>
            <person name="Berbee M.L."/>
        </authorList>
    </citation>
    <scope>NUCLEOTIDE SEQUENCE [LARGE SCALE GENOMIC DNA]</scope>
    <source>
        <strain evidence="9 10">JEL478</strain>
    </source>
</reference>
<proteinExistence type="inferred from homology"/>
<sequence>MLPKQTPDEALGPKLHDDSADYDIVVKDNRHKFAVSLWRFTTYGSMAVLGFLTLKDEPWLWRTDQWFGNWPAEIFPMGQSLRNYYTCIAAHYLYSTYSHFTEPKLKDFWEMFVHHLVTLFLIGGSWAYGFHRVGVFVMILHDISDPFMELAKAANYMGAQMAANILFVSFAISFIVSRMYVYPKYVLGGVIYDSVYSEGDHIGFGDNTIVYTFLIPLLVLQALHAFWSFLIVRMIVDSIIAGGVEGDVRDDDD</sequence>
<accession>A0A139AMY2</accession>
<dbReference type="GO" id="GO:0016020">
    <property type="term" value="C:membrane"/>
    <property type="evidence" value="ECO:0007669"/>
    <property type="project" value="UniProtKB-SubCell"/>
</dbReference>
<dbReference type="InterPro" id="IPR006634">
    <property type="entry name" value="TLC-dom"/>
</dbReference>
<dbReference type="PROSITE" id="PS50922">
    <property type="entry name" value="TLC"/>
    <property type="match status" value="1"/>
</dbReference>
<dbReference type="InterPro" id="IPR016439">
    <property type="entry name" value="Lag1/Lac1-like"/>
</dbReference>
<comment type="similarity">
    <text evidence="2">Belongs to the sphingosine N-acyltransferase family.</text>
</comment>
<name>A0A139AMY2_GONPJ</name>
<evidence type="ECO:0000256" key="6">
    <source>
        <dbReference type="PROSITE-ProRule" id="PRU00205"/>
    </source>
</evidence>
<dbReference type="PIRSF" id="PIRSF005225">
    <property type="entry name" value="LAG1_LAC1"/>
    <property type="match status" value="1"/>
</dbReference>
<dbReference type="Proteomes" id="UP000070544">
    <property type="component" value="Unassembled WGS sequence"/>
</dbReference>
<evidence type="ECO:0000259" key="8">
    <source>
        <dbReference type="PROSITE" id="PS50922"/>
    </source>
</evidence>
<keyword evidence="3 6" id="KW-0812">Transmembrane</keyword>
<feature type="transmembrane region" description="Helical" evidence="7">
    <location>
        <begin position="209"/>
        <end position="232"/>
    </location>
</feature>
<dbReference type="OMA" id="FRCHNIG"/>
<dbReference type="OrthoDB" id="537032at2759"/>
<feature type="domain" description="TLC" evidence="8">
    <location>
        <begin position="25"/>
        <end position="240"/>
    </location>
</feature>
<dbReference type="GO" id="GO:0046513">
    <property type="term" value="P:ceramide biosynthetic process"/>
    <property type="evidence" value="ECO:0007669"/>
    <property type="project" value="InterPro"/>
</dbReference>
<keyword evidence="5 6" id="KW-0472">Membrane</keyword>
<dbReference type="STRING" id="1344416.A0A139AMY2"/>
<evidence type="ECO:0000313" key="9">
    <source>
        <dbReference type="EMBL" id="KXS18068.1"/>
    </source>
</evidence>
<evidence type="ECO:0000256" key="1">
    <source>
        <dbReference type="ARBA" id="ARBA00004141"/>
    </source>
</evidence>
<evidence type="ECO:0000256" key="3">
    <source>
        <dbReference type="ARBA" id="ARBA00022692"/>
    </source>
</evidence>
<evidence type="ECO:0000256" key="7">
    <source>
        <dbReference type="SAM" id="Phobius"/>
    </source>
</evidence>
<dbReference type="SMART" id="SM00724">
    <property type="entry name" value="TLC"/>
    <property type="match status" value="1"/>
</dbReference>
<keyword evidence="10" id="KW-1185">Reference proteome</keyword>
<evidence type="ECO:0000256" key="2">
    <source>
        <dbReference type="ARBA" id="ARBA00009808"/>
    </source>
</evidence>
<dbReference type="AlphaFoldDB" id="A0A139AMY2"/>
<feature type="transmembrane region" description="Helical" evidence="7">
    <location>
        <begin position="37"/>
        <end position="54"/>
    </location>
</feature>
<keyword evidence="4 7" id="KW-1133">Transmembrane helix</keyword>
<dbReference type="PANTHER" id="PTHR12560:SF0">
    <property type="entry name" value="LD18904P"/>
    <property type="match status" value="1"/>
</dbReference>
<dbReference type="Pfam" id="PF03798">
    <property type="entry name" value="TRAM_LAG1_CLN8"/>
    <property type="match status" value="1"/>
</dbReference>
<organism evidence="9 10">
    <name type="scientific">Gonapodya prolifera (strain JEL478)</name>
    <name type="common">Monoblepharis prolifera</name>
    <dbReference type="NCBI Taxonomy" id="1344416"/>
    <lineage>
        <taxon>Eukaryota</taxon>
        <taxon>Fungi</taxon>
        <taxon>Fungi incertae sedis</taxon>
        <taxon>Chytridiomycota</taxon>
        <taxon>Chytridiomycota incertae sedis</taxon>
        <taxon>Monoblepharidomycetes</taxon>
        <taxon>Monoblepharidales</taxon>
        <taxon>Gonapodyaceae</taxon>
        <taxon>Gonapodya</taxon>
    </lineage>
</organism>
<feature type="transmembrane region" description="Helical" evidence="7">
    <location>
        <begin position="161"/>
        <end position="181"/>
    </location>
</feature>
<dbReference type="PANTHER" id="PTHR12560">
    <property type="entry name" value="LONGEVITY ASSURANCE FACTOR 1 LAG1"/>
    <property type="match status" value="1"/>
</dbReference>
<dbReference type="GO" id="GO:0050291">
    <property type="term" value="F:sphingosine N-acyltransferase activity"/>
    <property type="evidence" value="ECO:0007669"/>
    <property type="project" value="InterPro"/>
</dbReference>
<dbReference type="EMBL" id="KQ965743">
    <property type="protein sequence ID" value="KXS18068.1"/>
    <property type="molecule type" value="Genomic_DNA"/>
</dbReference>
<evidence type="ECO:0000313" key="10">
    <source>
        <dbReference type="Proteomes" id="UP000070544"/>
    </source>
</evidence>